<organism evidence="2 3">
    <name type="scientific">Aulographum hederae CBS 113979</name>
    <dbReference type="NCBI Taxonomy" id="1176131"/>
    <lineage>
        <taxon>Eukaryota</taxon>
        <taxon>Fungi</taxon>
        <taxon>Dikarya</taxon>
        <taxon>Ascomycota</taxon>
        <taxon>Pezizomycotina</taxon>
        <taxon>Dothideomycetes</taxon>
        <taxon>Pleosporomycetidae</taxon>
        <taxon>Aulographales</taxon>
        <taxon>Aulographaceae</taxon>
    </lineage>
</organism>
<reference evidence="2" key="1">
    <citation type="journal article" date="2020" name="Stud. Mycol.">
        <title>101 Dothideomycetes genomes: a test case for predicting lifestyles and emergence of pathogens.</title>
        <authorList>
            <person name="Haridas S."/>
            <person name="Albert R."/>
            <person name="Binder M."/>
            <person name="Bloem J."/>
            <person name="Labutti K."/>
            <person name="Salamov A."/>
            <person name="Andreopoulos B."/>
            <person name="Baker S."/>
            <person name="Barry K."/>
            <person name="Bills G."/>
            <person name="Bluhm B."/>
            <person name="Cannon C."/>
            <person name="Castanera R."/>
            <person name="Culley D."/>
            <person name="Daum C."/>
            <person name="Ezra D."/>
            <person name="Gonzalez J."/>
            <person name="Henrissat B."/>
            <person name="Kuo A."/>
            <person name="Liang C."/>
            <person name="Lipzen A."/>
            <person name="Lutzoni F."/>
            <person name="Magnuson J."/>
            <person name="Mondo S."/>
            <person name="Nolan M."/>
            <person name="Ohm R."/>
            <person name="Pangilinan J."/>
            <person name="Park H.-J."/>
            <person name="Ramirez L."/>
            <person name="Alfaro M."/>
            <person name="Sun H."/>
            <person name="Tritt A."/>
            <person name="Yoshinaga Y."/>
            <person name="Zwiers L.-H."/>
            <person name="Turgeon B."/>
            <person name="Goodwin S."/>
            <person name="Spatafora J."/>
            <person name="Crous P."/>
            <person name="Grigoriev I."/>
        </authorList>
    </citation>
    <scope>NUCLEOTIDE SEQUENCE</scope>
    <source>
        <strain evidence="2">CBS 113979</strain>
    </source>
</reference>
<accession>A0A6G1GX20</accession>
<dbReference type="Proteomes" id="UP000800041">
    <property type="component" value="Unassembled WGS sequence"/>
</dbReference>
<evidence type="ECO:0000313" key="2">
    <source>
        <dbReference type="EMBL" id="KAF1985364.1"/>
    </source>
</evidence>
<evidence type="ECO:0000313" key="3">
    <source>
        <dbReference type="Proteomes" id="UP000800041"/>
    </source>
</evidence>
<keyword evidence="3" id="KW-1185">Reference proteome</keyword>
<dbReference type="OrthoDB" id="271448at2759"/>
<dbReference type="EMBL" id="ML977162">
    <property type="protein sequence ID" value="KAF1985364.1"/>
    <property type="molecule type" value="Genomic_DNA"/>
</dbReference>
<dbReference type="PANTHER" id="PTHR36578">
    <property type="entry name" value="CHROMOSOME 15, WHOLE GENOME SHOTGUN SEQUENCE"/>
    <property type="match status" value="1"/>
</dbReference>
<sequence>MRFLIPLSTLLALAVAAPQDIDFDLVDAAADPTSVPLYLGPTVTAENVEFTLSAAIADVEADVSSDPLPQKTNDPASTATLEARADSCAPLFGINASTPDSFRADPNIASQWSVASAPSGYKQTFSGLNAASNAFGYMGFSTITTYDVSQCAAKCNGKAGCLSFNIYFERDPPLKTCPGACASVVIKCTYYGGPLDATTAVNTGQIRGDFEIAVAGSNGYMSTSFQSVEGYTGPTYLGTASINAPLDCNNADTYMGSKIFTSGAFDPNLCAAACEAQSAYNLKHPPANRPPKVCHFFNTYVMSKNGVPQGQYCALYTEPWDATYATNKGQSRGKDLYTISYSFSFFNTTEPNCPLCPGDVDFAKANAQDFCTSYLSYEPSTVSKTITVTPSATAAITVTQVTVVTSTLEASPSVFSSASNSTLPAVRAVKERAVAPASTPERMLFWCASHLSYVCSAVDTGAVTSTVTATASVDVPTETVVVTSVAVTSV</sequence>
<dbReference type="AlphaFoldDB" id="A0A6G1GX20"/>
<dbReference type="PANTHER" id="PTHR36578:SF1">
    <property type="entry name" value="APPLE DOMAIN-CONTAINING PROTEIN"/>
    <property type="match status" value="1"/>
</dbReference>
<name>A0A6G1GX20_9PEZI</name>
<gene>
    <name evidence="2" type="ORF">K402DRAFT_455027</name>
</gene>
<feature type="chain" id="PRO_5026174560" evidence="1">
    <location>
        <begin position="17"/>
        <end position="490"/>
    </location>
</feature>
<protein>
    <submittedName>
        <fullName evidence="2">Uncharacterized protein</fullName>
    </submittedName>
</protein>
<keyword evidence="1" id="KW-0732">Signal</keyword>
<feature type="signal peptide" evidence="1">
    <location>
        <begin position="1"/>
        <end position="16"/>
    </location>
</feature>
<proteinExistence type="predicted"/>
<evidence type="ECO:0000256" key="1">
    <source>
        <dbReference type="SAM" id="SignalP"/>
    </source>
</evidence>